<evidence type="ECO:0000313" key="5">
    <source>
        <dbReference type="EMBL" id="GJG34027.1"/>
    </source>
</evidence>
<dbReference type="SUPFAM" id="SSF56349">
    <property type="entry name" value="DNA breaking-rejoining enzymes"/>
    <property type="match status" value="1"/>
</dbReference>
<comment type="similarity">
    <text evidence="1">Belongs to the 'phage' integrase family.</text>
</comment>
<dbReference type="InterPro" id="IPR011010">
    <property type="entry name" value="DNA_brk_join_enz"/>
</dbReference>
<dbReference type="GO" id="GO:0015074">
    <property type="term" value="P:DNA integration"/>
    <property type="evidence" value="ECO:0007669"/>
    <property type="project" value="InterPro"/>
</dbReference>
<dbReference type="OMA" id="QGMAFVD"/>
<dbReference type="PANTHER" id="PTHR30349:SF64">
    <property type="entry name" value="PROPHAGE INTEGRASE INTD-RELATED"/>
    <property type="match status" value="1"/>
</dbReference>
<organism evidence="5 6">
    <name type="scientific">Xylanibacter ruminicola</name>
    <name type="common">Prevotella ruminicola</name>
    <dbReference type="NCBI Taxonomy" id="839"/>
    <lineage>
        <taxon>Bacteria</taxon>
        <taxon>Pseudomonadati</taxon>
        <taxon>Bacteroidota</taxon>
        <taxon>Bacteroidia</taxon>
        <taxon>Bacteroidales</taxon>
        <taxon>Prevotellaceae</taxon>
        <taxon>Xylanibacter</taxon>
    </lineage>
</organism>
<dbReference type="InterPro" id="IPR050090">
    <property type="entry name" value="Tyrosine_recombinase_XerCD"/>
</dbReference>
<evidence type="ECO:0000256" key="2">
    <source>
        <dbReference type="ARBA" id="ARBA00023125"/>
    </source>
</evidence>
<keyword evidence="3" id="KW-0233">DNA recombination</keyword>
<sequence length="325" mass="37490">MNILSTIRINKLASHCLRAIINKKGKSETVSVISLLRQTINETKSQHKTSTHKNQVTAVNAFQRFLHETMQTLETVTIDELTPETIKSFENWAIGEGFKPNYVALHMRCLRTLINKINGRGSELFKHVCTTNRQTEKRAVGKETIKQIRELHLPSDSNMALARDIFLFCFYGMGIPLIDAVMLKKSQLRDGYIIYNRHKTNRMVKVPVCQELQLLLERLPSNDSPYLLPVITNDKTDKMKQYRSFYQRYMRSLKKLTLLSGIECRLTSYTPRHTWASIAYRNGVNINNIAQALGHANTNITYLYIKELSCWHLETANKIVMQAVQ</sequence>
<dbReference type="Pfam" id="PF00589">
    <property type="entry name" value="Phage_integrase"/>
    <property type="match status" value="1"/>
</dbReference>
<evidence type="ECO:0000259" key="4">
    <source>
        <dbReference type="PROSITE" id="PS51898"/>
    </source>
</evidence>
<dbReference type="GO" id="GO:0006310">
    <property type="term" value="P:DNA recombination"/>
    <property type="evidence" value="ECO:0007669"/>
    <property type="project" value="UniProtKB-KW"/>
</dbReference>
<protein>
    <recommendedName>
        <fullName evidence="4">Tyr recombinase domain-containing protein</fullName>
    </recommendedName>
</protein>
<dbReference type="Gene3D" id="1.10.443.10">
    <property type="entry name" value="Intergrase catalytic core"/>
    <property type="match status" value="1"/>
</dbReference>
<dbReference type="PROSITE" id="PS51898">
    <property type="entry name" value="TYR_RECOMBINASE"/>
    <property type="match status" value="1"/>
</dbReference>
<evidence type="ECO:0000256" key="3">
    <source>
        <dbReference type="ARBA" id="ARBA00023172"/>
    </source>
</evidence>
<evidence type="ECO:0000313" key="6">
    <source>
        <dbReference type="Proteomes" id="UP000887097"/>
    </source>
</evidence>
<dbReference type="AlphaFoldDB" id="A0AA37I2N9"/>
<proteinExistence type="inferred from homology"/>
<dbReference type="InterPro" id="IPR025269">
    <property type="entry name" value="SAM-like_dom"/>
</dbReference>
<comment type="caution">
    <text evidence="5">The sequence shown here is derived from an EMBL/GenBank/DDBJ whole genome shotgun (WGS) entry which is preliminary data.</text>
</comment>
<reference evidence="5" key="1">
    <citation type="submission" date="2021-08" db="EMBL/GenBank/DDBJ databases">
        <title>Prevotella lacticifex sp. nov., isolated from rumen of cow.</title>
        <authorList>
            <person name="Shinkai T."/>
            <person name="Ikeyama N."/>
            <person name="Kumagai M."/>
            <person name="Ohmori H."/>
            <person name="Sakamoto M."/>
            <person name="Ohkuma M."/>
            <person name="Mitsumori M."/>
        </authorList>
    </citation>
    <scope>NUCLEOTIDE SEQUENCE</scope>
    <source>
        <strain evidence="5">JCM 8259</strain>
    </source>
</reference>
<dbReference type="GeneID" id="31501145"/>
<dbReference type="InterPro" id="IPR002104">
    <property type="entry name" value="Integrase_catalytic"/>
</dbReference>
<keyword evidence="2" id="KW-0238">DNA-binding</keyword>
<dbReference type="Gene3D" id="1.10.150.130">
    <property type="match status" value="1"/>
</dbReference>
<dbReference type="InterPro" id="IPR010998">
    <property type="entry name" value="Integrase_recombinase_N"/>
</dbReference>
<dbReference type="RefSeq" id="WP_013065382.1">
    <property type="nucleotide sequence ID" value="NZ_BPTT01000001.1"/>
</dbReference>
<evidence type="ECO:0000256" key="1">
    <source>
        <dbReference type="ARBA" id="ARBA00008857"/>
    </source>
</evidence>
<dbReference type="InterPro" id="IPR013762">
    <property type="entry name" value="Integrase-like_cat_sf"/>
</dbReference>
<dbReference type="Pfam" id="PF13102">
    <property type="entry name" value="Phage_int_SAM_5"/>
    <property type="match status" value="1"/>
</dbReference>
<dbReference type="GO" id="GO:0003677">
    <property type="term" value="F:DNA binding"/>
    <property type="evidence" value="ECO:0007669"/>
    <property type="project" value="UniProtKB-KW"/>
</dbReference>
<gene>
    <name evidence="5" type="ORF">PRMUPPPA20_21360</name>
</gene>
<dbReference type="PANTHER" id="PTHR30349">
    <property type="entry name" value="PHAGE INTEGRASE-RELATED"/>
    <property type="match status" value="1"/>
</dbReference>
<accession>A0AA37I2N9</accession>
<feature type="domain" description="Tyr recombinase" evidence="4">
    <location>
        <begin position="135"/>
        <end position="318"/>
    </location>
</feature>
<dbReference type="EMBL" id="BPTT01000001">
    <property type="protein sequence ID" value="GJG34027.1"/>
    <property type="molecule type" value="Genomic_DNA"/>
</dbReference>
<name>A0AA37I2N9_XYLRU</name>
<dbReference type="Proteomes" id="UP000887097">
    <property type="component" value="Unassembled WGS sequence"/>
</dbReference>